<name>A0A2P2N1K0_RHIMU</name>
<accession>A0A2P2N1K0</accession>
<proteinExistence type="predicted"/>
<organism evidence="1">
    <name type="scientific">Rhizophora mucronata</name>
    <name type="common">Asiatic mangrove</name>
    <dbReference type="NCBI Taxonomy" id="61149"/>
    <lineage>
        <taxon>Eukaryota</taxon>
        <taxon>Viridiplantae</taxon>
        <taxon>Streptophyta</taxon>
        <taxon>Embryophyta</taxon>
        <taxon>Tracheophyta</taxon>
        <taxon>Spermatophyta</taxon>
        <taxon>Magnoliopsida</taxon>
        <taxon>eudicotyledons</taxon>
        <taxon>Gunneridae</taxon>
        <taxon>Pentapetalae</taxon>
        <taxon>rosids</taxon>
        <taxon>fabids</taxon>
        <taxon>Malpighiales</taxon>
        <taxon>Rhizophoraceae</taxon>
        <taxon>Rhizophora</taxon>
    </lineage>
</organism>
<reference evidence="1" key="1">
    <citation type="submission" date="2018-02" db="EMBL/GenBank/DDBJ databases">
        <title>Rhizophora mucronata_Transcriptome.</title>
        <authorList>
            <person name="Meera S.P."/>
            <person name="Sreeshan A."/>
            <person name="Augustine A."/>
        </authorList>
    </citation>
    <scope>NUCLEOTIDE SEQUENCE</scope>
    <source>
        <tissue evidence="1">Leaf</tissue>
    </source>
</reference>
<dbReference type="AlphaFoldDB" id="A0A2P2N1K0"/>
<evidence type="ECO:0000313" key="1">
    <source>
        <dbReference type="EMBL" id="MBX36350.1"/>
    </source>
</evidence>
<sequence>MTSSGRFLIVAATTNPFNMSFFRKLLLKSSHQGIKLYFLM</sequence>
<dbReference type="EMBL" id="GGEC01055866">
    <property type="protein sequence ID" value="MBX36350.1"/>
    <property type="molecule type" value="Transcribed_RNA"/>
</dbReference>
<protein>
    <submittedName>
        <fullName evidence="1">Uncharacterized protein</fullName>
    </submittedName>
</protein>